<reference evidence="1 2" key="2">
    <citation type="submission" date="2011-11" db="EMBL/GenBank/DDBJ databases">
        <authorList>
            <consortium name="US DOE Joint Genome Institute"/>
            <person name="Lucas S."/>
            <person name="Han J."/>
            <person name="Lapidus A."/>
            <person name="Cheng J.-F."/>
            <person name="Goodwin L."/>
            <person name="Pitluck S."/>
            <person name="Peters L."/>
            <person name="Ovchinnikova G."/>
            <person name="Zhang X."/>
            <person name="Detter J.C."/>
            <person name="Han C."/>
            <person name="Tapia R."/>
            <person name="Land M."/>
            <person name="Hauser L."/>
            <person name="Kyrpides N."/>
            <person name="Ivanova N."/>
            <person name="Pagani I."/>
            <person name="Vogl K."/>
            <person name="Liu Z."/>
            <person name="Overmann J."/>
            <person name="Frigaard N.-U."/>
            <person name="Bryant D."/>
            <person name="Woyke T."/>
        </authorList>
    </citation>
    <scope>NUCLEOTIDE SEQUENCE [LARGE SCALE GENOMIC DNA]</scope>
    <source>
        <strain evidence="1 2">970</strain>
    </source>
</reference>
<name>H8Z463_9GAMM</name>
<protein>
    <submittedName>
        <fullName evidence="1">Uncharacterized protein</fullName>
    </submittedName>
</protein>
<sequence length="93" mass="10256">MHNQTPIADIKRLPNLWAVGTQSLALPTYRFYFDGLIAHILVCLPKGHSAAHLGNLIVGGEKSLVLSTVPFDNSWQYMNMRAVIEKHAIVMGG</sequence>
<reference evidence="2" key="1">
    <citation type="submission" date="2011-06" db="EMBL/GenBank/DDBJ databases">
        <authorList>
            <consortium name="US DOE Joint Genome Institute (JGI-PGF)"/>
            <person name="Lucas S."/>
            <person name="Han J."/>
            <person name="Lapidus A."/>
            <person name="Cheng J.-F."/>
            <person name="Goodwin L."/>
            <person name="Pitluck S."/>
            <person name="Peters L."/>
            <person name="Land M.L."/>
            <person name="Hauser L."/>
            <person name="Vogl K."/>
            <person name="Liu Z."/>
            <person name="Overmann J."/>
            <person name="Frigaard N.-U."/>
            <person name="Bryant D.A."/>
            <person name="Woyke T.J."/>
        </authorList>
    </citation>
    <scope>NUCLEOTIDE SEQUENCE [LARGE SCALE GENOMIC DNA]</scope>
    <source>
        <strain evidence="2">970</strain>
    </source>
</reference>
<organism evidence="1 2">
    <name type="scientific">Thiorhodovibrio frisius</name>
    <dbReference type="NCBI Taxonomy" id="631362"/>
    <lineage>
        <taxon>Bacteria</taxon>
        <taxon>Pseudomonadati</taxon>
        <taxon>Pseudomonadota</taxon>
        <taxon>Gammaproteobacteria</taxon>
        <taxon>Chromatiales</taxon>
        <taxon>Chromatiaceae</taxon>
        <taxon>Thiorhodovibrio</taxon>
    </lineage>
</organism>
<proteinExistence type="predicted"/>
<dbReference type="EMBL" id="JH603170">
    <property type="protein sequence ID" value="EIC21149.1"/>
    <property type="molecule type" value="Genomic_DNA"/>
</dbReference>
<dbReference type="Proteomes" id="UP000002964">
    <property type="component" value="Unassembled WGS sequence"/>
</dbReference>
<accession>H8Z463</accession>
<dbReference type="AlphaFoldDB" id="H8Z463"/>
<gene>
    <name evidence="1" type="ORF">Thi970DRAFT_04839</name>
</gene>
<evidence type="ECO:0000313" key="2">
    <source>
        <dbReference type="Proteomes" id="UP000002964"/>
    </source>
</evidence>
<keyword evidence="2" id="KW-1185">Reference proteome</keyword>
<evidence type="ECO:0000313" key="1">
    <source>
        <dbReference type="EMBL" id="EIC21149.1"/>
    </source>
</evidence>
<dbReference type="STRING" id="631362.Thi970DRAFT_04839"/>
<dbReference type="HOGENOM" id="CLU_2398662_0_0_6"/>